<proteinExistence type="predicted"/>
<dbReference type="Gene3D" id="1.20.1290.10">
    <property type="entry name" value="AhpD-like"/>
    <property type="match status" value="1"/>
</dbReference>
<dbReference type="EMBL" id="AP019860">
    <property type="protein sequence ID" value="BBM86472.1"/>
    <property type="molecule type" value="Genomic_DNA"/>
</dbReference>
<evidence type="ECO:0000313" key="1">
    <source>
        <dbReference type="EMBL" id="BBM86472.1"/>
    </source>
</evidence>
<dbReference type="KEGG" id="uam:UABAM_04858"/>
<evidence type="ECO:0000313" key="2">
    <source>
        <dbReference type="Proteomes" id="UP000326354"/>
    </source>
</evidence>
<accession>A0A5S9F6N8</accession>
<sequence>MQHHGESLRKLWSQDEFADFIENFLDSSCISSKELHGLKFAKRLTENVREMSDDDHQSLVRAGYSDEEILHLVQVTSYFNFVNRMAEGLGVTMETTDHFDIEL</sequence>
<reference evidence="1 2" key="1">
    <citation type="submission" date="2019-08" db="EMBL/GenBank/DDBJ databases">
        <title>Complete genome sequence of Candidatus Uab amorphum.</title>
        <authorList>
            <person name="Shiratori T."/>
            <person name="Suzuki S."/>
            <person name="Kakizawa Y."/>
            <person name="Ishida K."/>
        </authorList>
    </citation>
    <scope>NUCLEOTIDE SEQUENCE [LARGE SCALE GENOMIC DNA]</scope>
    <source>
        <strain evidence="1 2">SRT547</strain>
    </source>
</reference>
<keyword evidence="2" id="KW-1185">Reference proteome</keyword>
<dbReference type="InterPro" id="IPR029032">
    <property type="entry name" value="AhpD-like"/>
</dbReference>
<dbReference type="SUPFAM" id="SSF69118">
    <property type="entry name" value="AhpD-like"/>
    <property type="match status" value="1"/>
</dbReference>
<dbReference type="PANTHER" id="PTHR35446:SF2">
    <property type="entry name" value="CARBOXYMUCONOLACTONE DECARBOXYLASE-LIKE DOMAIN-CONTAINING PROTEIN"/>
    <property type="match status" value="1"/>
</dbReference>
<gene>
    <name evidence="1" type="ORF">UABAM_04858</name>
</gene>
<organism evidence="1 2">
    <name type="scientific">Uabimicrobium amorphum</name>
    <dbReference type="NCBI Taxonomy" id="2596890"/>
    <lineage>
        <taxon>Bacteria</taxon>
        <taxon>Pseudomonadati</taxon>
        <taxon>Planctomycetota</taxon>
        <taxon>Candidatus Uabimicrobiia</taxon>
        <taxon>Candidatus Uabimicrobiales</taxon>
        <taxon>Candidatus Uabimicrobiaceae</taxon>
        <taxon>Candidatus Uabimicrobium</taxon>
    </lineage>
</organism>
<protein>
    <submittedName>
        <fullName evidence="1">Alkyl hydroperoxide reductase AhpD</fullName>
    </submittedName>
</protein>
<dbReference type="Proteomes" id="UP000326354">
    <property type="component" value="Chromosome"/>
</dbReference>
<dbReference type="AlphaFoldDB" id="A0A5S9F6N8"/>
<dbReference type="PANTHER" id="PTHR35446">
    <property type="entry name" value="SI:CH211-175M2.5"/>
    <property type="match status" value="1"/>
</dbReference>
<name>A0A5S9F6N8_UABAM</name>